<dbReference type="PANTHER" id="PTHR37825:SF1">
    <property type="entry name" value="TRNA(MET) CYTIDINE ACETATE LIGASE"/>
    <property type="match status" value="1"/>
</dbReference>
<evidence type="ECO:0000313" key="5">
    <source>
        <dbReference type="EMBL" id="WPC22474.1"/>
    </source>
</evidence>
<name>A0ABZ0Q808_9LACO</name>
<comment type="function">
    <text evidence="4">Catalyzes the formation of N(4)-acetylcytidine (ac(4)C) at the wobble position of elongator tRNA(Met), using acetate and ATP as substrates. First activates an acetate ion to form acetyladenylate (Ac-AMP) and then transfers the acetyl group to tRNA to form ac(4)C34.</text>
</comment>
<dbReference type="Pfam" id="PF05636">
    <property type="entry name" value="HIGH_NTase1"/>
    <property type="match status" value="1"/>
</dbReference>
<dbReference type="NCBIfam" id="TIGR00125">
    <property type="entry name" value="cyt_tran_rel"/>
    <property type="match status" value="1"/>
</dbReference>
<evidence type="ECO:0000313" key="6">
    <source>
        <dbReference type="Proteomes" id="UP001302696"/>
    </source>
</evidence>
<comment type="catalytic activity">
    <reaction evidence="4">
        <text>cytidine(34) in elongator tRNA(Met) + acetate + ATP = N(4)-acetylcytidine(34) in elongator tRNA(Met) + AMP + diphosphate</text>
        <dbReference type="Rhea" id="RHEA:58144"/>
        <dbReference type="Rhea" id="RHEA-COMP:10693"/>
        <dbReference type="Rhea" id="RHEA-COMP:10694"/>
        <dbReference type="ChEBI" id="CHEBI:30089"/>
        <dbReference type="ChEBI" id="CHEBI:30616"/>
        <dbReference type="ChEBI" id="CHEBI:33019"/>
        <dbReference type="ChEBI" id="CHEBI:74900"/>
        <dbReference type="ChEBI" id="CHEBI:82748"/>
        <dbReference type="ChEBI" id="CHEBI:456215"/>
    </reaction>
</comment>
<gene>
    <name evidence="4" type="primary">tmcAL</name>
    <name evidence="5" type="ORF">N6G96_04615</name>
</gene>
<dbReference type="SUPFAM" id="SSF52374">
    <property type="entry name" value="Nucleotidylyl transferase"/>
    <property type="match status" value="1"/>
</dbReference>
<dbReference type="EMBL" id="CP104778">
    <property type="protein sequence ID" value="WPC22474.1"/>
    <property type="molecule type" value="Genomic_DNA"/>
</dbReference>
<keyword evidence="1 4" id="KW-0436">Ligase</keyword>
<keyword evidence="6" id="KW-1185">Reference proteome</keyword>
<evidence type="ECO:0000256" key="4">
    <source>
        <dbReference type="HAMAP-Rule" id="MF_01539"/>
    </source>
</evidence>
<dbReference type="EC" id="6.3.4.-" evidence="4"/>
<feature type="binding site" evidence="4">
    <location>
        <position position="150"/>
    </location>
    <ligand>
        <name>ATP</name>
        <dbReference type="ChEBI" id="CHEBI:30616"/>
    </ligand>
</feature>
<reference evidence="6" key="1">
    <citation type="submission" date="2024-06" db="EMBL/GenBank/DDBJ databases">
        <authorList>
            <person name="Chang H.C."/>
            <person name="Mun S.Y."/>
        </authorList>
    </citation>
    <scope>NUCLEOTIDE SEQUENCE [LARGE SCALE GENOMIC DNA]</scope>
    <source>
        <strain evidence="6">KT1</strain>
    </source>
</reference>
<evidence type="ECO:0000256" key="3">
    <source>
        <dbReference type="ARBA" id="ARBA00022884"/>
    </source>
</evidence>
<comment type="caution">
    <text evidence="4">Lacks conserved residue(s) required for the propagation of feature annotation.</text>
</comment>
<sequence>MKICSVIAEFDPFHNGHQYLLDQAKKLTHADVLVVFMSGNFLQRGEPAIVDKWKRTREALSGRADLVIELPINVSMQAAHLFAFGAVQMATLIESDYLVFGSEHPQVDYQMLAKEAQQLKLTTKSFTQNFASQLFTALREKTGVDLKSANDILAFNYFRAAQQIGTTMQLLPVMRKEAGHDELSLDFEHITSASAIRRARLEDLSNYQKFIPDQTKTDLSGTVIDWSKLWPFLKYRILTESEMTLKNIYGMSEGLEFRFKKVIHNSSDMASFLSQMKSKRYTYTHLQRLCLAIVLNLKDSQMLNQPAVLRVLGFNENGQQLLHRLAKLELPLLSKIGQNQMTINYQTTLRADNIYGLISHTEQNIGRKPIIFP</sequence>
<accession>A0ABZ0Q808</accession>
<dbReference type="InterPro" id="IPR004821">
    <property type="entry name" value="Cyt_trans-like"/>
</dbReference>
<dbReference type="Gene3D" id="3.40.50.620">
    <property type="entry name" value="HUPs"/>
    <property type="match status" value="1"/>
</dbReference>
<dbReference type="RefSeq" id="WP_320531870.1">
    <property type="nucleotide sequence ID" value="NZ_CP104778.1"/>
</dbReference>
<dbReference type="HAMAP" id="MF_01539">
    <property type="entry name" value="TmcAL"/>
    <property type="match status" value="1"/>
</dbReference>
<protein>
    <recommendedName>
        <fullName evidence="4">tRNA(Met) cytidine acetate ligase</fullName>
        <ecNumber evidence="4">6.3.4.-</ecNumber>
    </recommendedName>
</protein>
<dbReference type="NCBIfam" id="NF010191">
    <property type="entry name" value="PRK13670.1"/>
    <property type="match status" value="1"/>
</dbReference>
<comment type="similarity">
    <text evidence="4">Belongs to the TmcAL family.</text>
</comment>
<keyword evidence="4" id="KW-0820">tRNA-binding</keyword>
<feature type="binding site" evidence="4">
    <location>
        <begin position="7"/>
        <end position="20"/>
    </location>
    <ligand>
        <name>ATP</name>
        <dbReference type="ChEBI" id="CHEBI:30616"/>
    </ligand>
</feature>
<keyword evidence="4" id="KW-0547">Nucleotide-binding</keyword>
<feature type="binding site" evidence="4">
    <location>
        <position position="101"/>
    </location>
    <ligand>
        <name>ATP</name>
        <dbReference type="ChEBI" id="CHEBI:30616"/>
    </ligand>
</feature>
<dbReference type="InterPro" id="IPR008513">
    <property type="entry name" value="tRNA(Met)_cyd_acetate_ligase"/>
</dbReference>
<keyword evidence="4" id="KW-0963">Cytoplasm</keyword>
<keyword evidence="4" id="KW-0067">ATP-binding</keyword>
<evidence type="ECO:0000256" key="1">
    <source>
        <dbReference type="ARBA" id="ARBA00022598"/>
    </source>
</evidence>
<feature type="binding site" evidence="4">
    <location>
        <position position="175"/>
    </location>
    <ligand>
        <name>ATP</name>
        <dbReference type="ChEBI" id="CHEBI:30616"/>
    </ligand>
</feature>
<evidence type="ECO:0000256" key="2">
    <source>
        <dbReference type="ARBA" id="ARBA00022694"/>
    </source>
</evidence>
<dbReference type="Proteomes" id="UP001302696">
    <property type="component" value="Chromosome"/>
</dbReference>
<comment type="subcellular location">
    <subcellularLocation>
        <location evidence="4">Cytoplasm</location>
    </subcellularLocation>
</comment>
<keyword evidence="2 4" id="KW-0819">tRNA processing</keyword>
<dbReference type="InterPro" id="IPR014729">
    <property type="entry name" value="Rossmann-like_a/b/a_fold"/>
</dbReference>
<dbReference type="PANTHER" id="PTHR37825">
    <property type="entry name" value="TRNA(MET) CYTIDINE ACETATE LIGASE"/>
    <property type="match status" value="1"/>
</dbReference>
<keyword evidence="3 4" id="KW-0694">RNA-binding</keyword>
<proteinExistence type="inferred from homology"/>
<organism evidence="5 6">
    <name type="scientific">Pediococcus inopinatus</name>
    <dbReference type="NCBI Taxonomy" id="114090"/>
    <lineage>
        <taxon>Bacteria</taxon>
        <taxon>Bacillati</taxon>
        <taxon>Bacillota</taxon>
        <taxon>Bacilli</taxon>
        <taxon>Lactobacillales</taxon>
        <taxon>Lactobacillaceae</taxon>
        <taxon>Pediococcus</taxon>
    </lineage>
</organism>